<gene>
    <name evidence="2" type="ORF">AJE_05436</name>
</gene>
<organism evidence="2 3">
    <name type="scientific">Alishewanella jeotgali KCTC 22429</name>
    <dbReference type="NCBI Taxonomy" id="1129374"/>
    <lineage>
        <taxon>Bacteria</taxon>
        <taxon>Pseudomonadati</taxon>
        <taxon>Pseudomonadota</taxon>
        <taxon>Gammaproteobacteria</taxon>
        <taxon>Alteromonadales</taxon>
        <taxon>Alteromonadaceae</taxon>
        <taxon>Alishewanella</taxon>
    </lineage>
</organism>
<comment type="caution">
    <text evidence="2">The sequence shown here is derived from an EMBL/GenBank/DDBJ whole genome shotgun (WGS) entry which is preliminary data.</text>
</comment>
<dbReference type="Proteomes" id="UP000012046">
    <property type="component" value="Unassembled WGS sequence"/>
</dbReference>
<reference evidence="2 3" key="1">
    <citation type="journal article" date="2012" name="J. Bacteriol.">
        <title>Genome Sequence of Extracellular-Protease-Producing Alishewanella jeotgali Isolated from Traditional Korean Fermented Seafood.</title>
        <authorList>
            <person name="Jung J."/>
            <person name="Chun J."/>
            <person name="Park W."/>
        </authorList>
    </citation>
    <scope>NUCLEOTIDE SEQUENCE [LARGE SCALE GENOMIC DNA]</scope>
    <source>
        <strain evidence="2 3">KCTC 22429</strain>
    </source>
</reference>
<sequence length="187" mass="21353">MCKWKFMFKLIIILLISTHLLSCSTNDHLPTPILETAFPYEEHEEFFPDIKFQVGYFGNKKGMYGFQIDDKELMIASKDFVTKAITKNNLKLKNCPNVVALIEKLKNSLLDSSKMILGYKPVQETDVIMLDGLFYELYWGGHGSSAITLSGFGIAEYEIPWIKIAEEIKVKALECVAHNTYEPSRSQ</sequence>
<evidence type="ECO:0008006" key="4">
    <source>
        <dbReference type="Google" id="ProtNLM"/>
    </source>
</evidence>
<accession>H3ZCL4</accession>
<feature type="signal peptide" evidence="1">
    <location>
        <begin position="1"/>
        <end position="22"/>
    </location>
</feature>
<dbReference type="AlphaFoldDB" id="H3ZCL4"/>
<proteinExistence type="predicted"/>
<protein>
    <recommendedName>
        <fullName evidence="4">Lipoprotein</fullName>
    </recommendedName>
</protein>
<evidence type="ECO:0000256" key="1">
    <source>
        <dbReference type="SAM" id="SignalP"/>
    </source>
</evidence>
<keyword evidence="3" id="KW-1185">Reference proteome</keyword>
<evidence type="ECO:0000313" key="3">
    <source>
        <dbReference type="Proteomes" id="UP000012046"/>
    </source>
</evidence>
<dbReference type="EMBL" id="AHTH01000010">
    <property type="protein sequence ID" value="EHR41806.1"/>
    <property type="molecule type" value="Genomic_DNA"/>
</dbReference>
<feature type="chain" id="PRO_5003591259" description="Lipoprotein" evidence="1">
    <location>
        <begin position="23"/>
        <end position="187"/>
    </location>
</feature>
<keyword evidence="1" id="KW-0732">Signal</keyword>
<evidence type="ECO:0000313" key="2">
    <source>
        <dbReference type="EMBL" id="EHR41806.1"/>
    </source>
</evidence>
<name>H3ZCL4_9ALTE</name>